<dbReference type="AlphaFoldDB" id="A0A919BVN3"/>
<dbReference type="Proteomes" id="UP000632849">
    <property type="component" value="Unassembled WGS sequence"/>
</dbReference>
<organism evidence="2 3">
    <name type="scientific">Streptomyces filamentosus</name>
    <name type="common">Streptomyces roseosporus</name>
    <dbReference type="NCBI Taxonomy" id="67294"/>
    <lineage>
        <taxon>Bacteria</taxon>
        <taxon>Bacillati</taxon>
        <taxon>Actinomycetota</taxon>
        <taxon>Actinomycetes</taxon>
        <taxon>Kitasatosporales</taxon>
        <taxon>Streptomycetaceae</taxon>
        <taxon>Streptomyces</taxon>
    </lineage>
</organism>
<gene>
    <name evidence="2" type="ORF">GCM10017667_62060</name>
</gene>
<evidence type="ECO:0000313" key="3">
    <source>
        <dbReference type="Proteomes" id="UP000632849"/>
    </source>
</evidence>
<dbReference type="EMBL" id="BNBE01000003">
    <property type="protein sequence ID" value="GHG18945.1"/>
    <property type="molecule type" value="Genomic_DNA"/>
</dbReference>
<protein>
    <submittedName>
        <fullName evidence="2">Uncharacterized protein</fullName>
    </submittedName>
</protein>
<feature type="region of interest" description="Disordered" evidence="1">
    <location>
        <begin position="38"/>
        <end position="67"/>
    </location>
</feature>
<sequence>MFKHTESGHPLLDDTPHGAYFGMPEFVSKRLDYESPGKSVNVVETPEGPGAKANGAGKHRGNRVGKI</sequence>
<feature type="compositionally biased region" description="Basic residues" evidence="1">
    <location>
        <begin position="57"/>
        <end position="67"/>
    </location>
</feature>
<evidence type="ECO:0000256" key="1">
    <source>
        <dbReference type="SAM" id="MobiDB-lite"/>
    </source>
</evidence>
<evidence type="ECO:0000313" key="2">
    <source>
        <dbReference type="EMBL" id="GHG18945.1"/>
    </source>
</evidence>
<keyword evidence="3" id="KW-1185">Reference proteome</keyword>
<comment type="caution">
    <text evidence="2">The sequence shown here is derived from an EMBL/GenBank/DDBJ whole genome shotgun (WGS) entry which is preliminary data.</text>
</comment>
<name>A0A919BVN3_STRFL</name>
<proteinExistence type="predicted"/>
<reference evidence="2" key="2">
    <citation type="submission" date="2020-09" db="EMBL/GenBank/DDBJ databases">
        <authorList>
            <person name="Sun Q."/>
            <person name="Ohkuma M."/>
        </authorList>
    </citation>
    <scope>NUCLEOTIDE SEQUENCE</scope>
    <source>
        <strain evidence="2">JCM 4122</strain>
    </source>
</reference>
<reference evidence="2" key="1">
    <citation type="journal article" date="2014" name="Int. J. Syst. Evol. Microbiol.">
        <title>Complete genome sequence of Corynebacterium casei LMG S-19264T (=DSM 44701T), isolated from a smear-ripened cheese.</title>
        <authorList>
            <consortium name="US DOE Joint Genome Institute (JGI-PGF)"/>
            <person name="Walter F."/>
            <person name="Albersmeier A."/>
            <person name="Kalinowski J."/>
            <person name="Ruckert C."/>
        </authorList>
    </citation>
    <scope>NUCLEOTIDE SEQUENCE</scope>
    <source>
        <strain evidence="2">JCM 4122</strain>
    </source>
</reference>
<accession>A0A919BVN3</accession>